<dbReference type="PROSITE" id="PS50006">
    <property type="entry name" value="FHA_DOMAIN"/>
    <property type="match status" value="1"/>
</dbReference>
<evidence type="ECO:0000259" key="8">
    <source>
        <dbReference type="PROSITE" id="PS50109"/>
    </source>
</evidence>
<name>Q8DHW2_THEVB</name>
<dbReference type="CDD" id="cd00082">
    <property type="entry name" value="HisKA"/>
    <property type="match status" value="1"/>
</dbReference>
<dbReference type="InterPro" id="IPR003594">
    <property type="entry name" value="HATPase_dom"/>
</dbReference>
<feature type="domain" description="FHA" evidence="7">
    <location>
        <begin position="30"/>
        <end position="90"/>
    </location>
</feature>
<dbReference type="CDD" id="cd00075">
    <property type="entry name" value="HATPase"/>
    <property type="match status" value="1"/>
</dbReference>
<keyword evidence="6" id="KW-0175">Coiled coil</keyword>
<evidence type="ECO:0000256" key="1">
    <source>
        <dbReference type="ARBA" id="ARBA00000085"/>
    </source>
</evidence>
<dbReference type="InterPro" id="IPR003018">
    <property type="entry name" value="GAF"/>
</dbReference>
<dbReference type="PANTHER" id="PTHR43547">
    <property type="entry name" value="TWO-COMPONENT HISTIDINE KINASE"/>
    <property type="match status" value="1"/>
</dbReference>
<dbReference type="InterPro" id="IPR004358">
    <property type="entry name" value="Sig_transdc_His_kin-like_C"/>
</dbReference>
<sequence>MSDERQAVRHLLVLEDSEGRRPILLEAATYSIGRDPTNSIVLHSKMVSRQHAILFRVTSPETNSYLFRLIDGDLQGKRSTNGTVVNGQRIVAHDLRTGDMIVFGGDVRARYLALTNMTDTEFQDFCRSTDVLGFLSKSTNPFATLVPLREGNIENFSEAALVRLASYPELTPNPILEVDLEGKVTYLNPAAVMQFRDLQQQKLAHPLLLGLPELARYMKQTQEKVHVREVEYQGRIYEQSIHYIYESELIRSYVMDVTDRKRAEEQLRNQARREAIINRIIQAMRTTMVAAEVLQITADLLLEALGSTLCLITQTPAPNSPTYASRPQFASLPKDLIALNQQAIALFEPTLRKGEQVVLAADCTDLPEPLPRDLKTLNVNALVITPLIYLGQLLGQITLLECEWEPSEATSVLASDRSLWQQTLPKSWTPEDLSLLKTIADQCALAIHQAQLYQQVQELNADLERQVRARTAELEQKMQELERLNAIKDDFLSTVSHELRTPMANMKMAIHMLKQFATDDRQKRYLDILANECNRETELINDLLDLQRLEAGRSQIQQEVIDLDSWLPTVLEPFRNRMQQRQQSLEVLRPATLPPLLSNRHALARILAELINNACKYSPAGAQIVVRFDPIGGDRLQIQVSNPSEIPSEELPRIFEKFYRIPNADPWQQGGTGLGLALTQKLVEQLQGDISADSAAGMTTFTLTLPCAAGDPST</sequence>
<dbReference type="STRING" id="197221.gene:10748436"/>
<dbReference type="eggNOG" id="COG2203">
    <property type="taxonomic scope" value="Bacteria"/>
</dbReference>
<dbReference type="InterPro" id="IPR003661">
    <property type="entry name" value="HisK_dim/P_dom"/>
</dbReference>
<keyword evidence="10" id="KW-1185">Reference proteome</keyword>
<dbReference type="SMART" id="SM00388">
    <property type="entry name" value="HisKA"/>
    <property type="match status" value="1"/>
</dbReference>
<feature type="domain" description="Histidine kinase" evidence="8">
    <location>
        <begin position="494"/>
        <end position="709"/>
    </location>
</feature>
<dbReference type="eggNOG" id="COG1716">
    <property type="taxonomic scope" value="Bacteria"/>
</dbReference>
<dbReference type="eggNOG" id="COG5002">
    <property type="taxonomic scope" value="Bacteria"/>
</dbReference>
<dbReference type="SMART" id="SM00240">
    <property type="entry name" value="FHA"/>
    <property type="match status" value="1"/>
</dbReference>
<evidence type="ECO:0000256" key="5">
    <source>
        <dbReference type="ARBA" id="ARBA00023012"/>
    </source>
</evidence>
<keyword evidence="4 9" id="KW-0808">Transferase</keyword>
<dbReference type="Pfam" id="PF02518">
    <property type="entry name" value="HATPase_c"/>
    <property type="match status" value="1"/>
</dbReference>
<dbReference type="Gene3D" id="3.30.450.20">
    <property type="entry name" value="PAS domain"/>
    <property type="match status" value="1"/>
</dbReference>
<dbReference type="PRINTS" id="PR00344">
    <property type="entry name" value="BCTRLSENSOR"/>
</dbReference>
<dbReference type="SUPFAM" id="SSF55785">
    <property type="entry name" value="PYP-like sensor domain (PAS domain)"/>
    <property type="match status" value="1"/>
</dbReference>
<dbReference type="SUPFAM" id="SSF55874">
    <property type="entry name" value="ATPase domain of HSP90 chaperone/DNA topoisomerase II/histidine kinase"/>
    <property type="match status" value="1"/>
</dbReference>
<dbReference type="Gene3D" id="3.30.450.40">
    <property type="match status" value="2"/>
</dbReference>
<dbReference type="CDD" id="cd00130">
    <property type="entry name" value="PAS"/>
    <property type="match status" value="1"/>
</dbReference>
<dbReference type="Pfam" id="PF00498">
    <property type="entry name" value="FHA"/>
    <property type="match status" value="1"/>
</dbReference>
<dbReference type="EC" id="2.7.13.3" evidence="2"/>
<dbReference type="Pfam" id="PF01590">
    <property type="entry name" value="GAF"/>
    <property type="match status" value="1"/>
</dbReference>
<evidence type="ECO:0000259" key="7">
    <source>
        <dbReference type="PROSITE" id="PS50006"/>
    </source>
</evidence>
<feature type="coiled-coil region" evidence="6">
    <location>
        <begin position="449"/>
        <end position="487"/>
    </location>
</feature>
<dbReference type="InterPro" id="IPR000253">
    <property type="entry name" value="FHA_dom"/>
</dbReference>
<dbReference type="SMART" id="SM00387">
    <property type="entry name" value="HATPase_c"/>
    <property type="match status" value="1"/>
</dbReference>
<proteinExistence type="predicted"/>
<dbReference type="InterPro" id="IPR008984">
    <property type="entry name" value="SMAD_FHA_dom_sf"/>
</dbReference>
<dbReference type="PANTHER" id="PTHR43547:SF2">
    <property type="entry name" value="HYBRID SIGNAL TRANSDUCTION HISTIDINE KINASE C"/>
    <property type="match status" value="1"/>
</dbReference>
<evidence type="ECO:0000313" key="9">
    <source>
        <dbReference type="EMBL" id="BAC09383.1"/>
    </source>
</evidence>
<keyword evidence="4 9" id="KW-0418">Kinase</keyword>
<dbReference type="Gene3D" id="3.30.565.10">
    <property type="entry name" value="Histidine kinase-like ATPase, C-terminal domain"/>
    <property type="match status" value="1"/>
</dbReference>
<protein>
    <recommendedName>
        <fullName evidence="2">histidine kinase</fullName>
        <ecNumber evidence="2">2.7.13.3</ecNumber>
    </recommendedName>
</protein>
<dbReference type="Gene3D" id="1.10.287.130">
    <property type="match status" value="1"/>
</dbReference>
<reference evidence="9 10" key="1">
    <citation type="journal article" date="2002" name="DNA Res.">
        <title>Complete genome structure of the thermophilic cyanobacterium Thermosynechococcus elongatus BP-1.</title>
        <authorList>
            <person name="Nakamura Y."/>
            <person name="Kaneko T."/>
            <person name="Sato S."/>
            <person name="Ikeuchi M."/>
            <person name="Katoh H."/>
            <person name="Sasamoto S."/>
            <person name="Watanabe A."/>
            <person name="Iriguchi M."/>
            <person name="Kawashima K."/>
            <person name="Kimura T."/>
            <person name="Kishida Y."/>
            <person name="Kiyokawa C."/>
            <person name="Kohara M."/>
            <person name="Matsumoto M."/>
            <person name="Matsuno A."/>
            <person name="Nakazaki N."/>
            <person name="Shimpo S."/>
            <person name="Sugimoto M."/>
            <person name="Takeuchi C."/>
            <person name="Yamada M."/>
            <person name="Tabata S."/>
        </authorList>
    </citation>
    <scope>NUCLEOTIDE SEQUENCE [LARGE SCALE GENOMIC DNA]</scope>
    <source>
        <strain evidence="10">IAM M-273 / NIES-2133 / BP-1</strain>
    </source>
</reference>
<dbReference type="PATRIC" id="fig|197221.4.peg.1914"/>
<evidence type="ECO:0000256" key="4">
    <source>
        <dbReference type="ARBA" id="ARBA00022777"/>
    </source>
</evidence>
<dbReference type="Pfam" id="PF00512">
    <property type="entry name" value="HisKA"/>
    <property type="match status" value="1"/>
</dbReference>
<dbReference type="GO" id="GO:0000155">
    <property type="term" value="F:phosphorelay sensor kinase activity"/>
    <property type="evidence" value="ECO:0007669"/>
    <property type="project" value="InterPro"/>
</dbReference>
<dbReference type="Gene3D" id="2.60.200.20">
    <property type="match status" value="1"/>
</dbReference>
<dbReference type="InterPro" id="IPR000014">
    <property type="entry name" value="PAS"/>
</dbReference>
<dbReference type="SMART" id="SM00065">
    <property type="entry name" value="GAF"/>
    <property type="match status" value="1"/>
</dbReference>
<dbReference type="PROSITE" id="PS50109">
    <property type="entry name" value="HIS_KIN"/>
    <property type="match status" value="1"/>
</dbReference>
<evidence type="ECO:0000256" key="2">
    <source>
        <dbReference type="ARBA" id="ARBA00012438"/>
    </source>
</evidence>
<organism evidence="9 10">
    <name type="scientific">Thermosynechococcus vestitus (strain NIES-2133 / IAM M-273 / BP-1)</name>
    <dbReference type="NCBI Taxonomy" id="197221"/>
    <lineage>
        <taxon>Bacteria</taxon>
        <taxon>Bacillati</taxon>
        <taxon>Cyanobacteriota</taxon>
        <taxon>Cyanophyceae</taxon>
        <taxon>Acaryochloridales</taxon>
        <taxon>Thermosynechococcaceae</taxon>
        <taxon>Thermosynechococcus</taxon>
    </lineage>
</organism>
<dbReference type="EMBL" id="BA000039">
    <property type="protein sequence ID" value="BAC09383.1"/>
    <property type="molecule type" value="Genomic_DNA"/>
</dbReference>
<keyword evidence="3" id="KW-0597">Phosphoprotein</keyword>
<accession>Q8DHW2</accession>
<dbReference type="InterPro" id="IPR035965">
    <property type="entry name" value="PAS-like_dom_sf"/>
</dbReference>
<dbReference type="SUPFAM" id="SSF47384">
    <property type="entry name" value="Homodimeric domain of signal transducing histidine kinase"/>
    <property type="match status" value="1"/>
</dbReference>
<dbReference type="InterPro" id="IPR029016">
    <property type="entry name" value="GAF-like_dom_sf"/>
</dbReference>
<dbReference type="Proteomes" id="UP000000440">
    <property type="component" value="Chromosome"/>
</dbReference>
<evidence type="ECO:0000256" key="3">
    <source>
        <dbReference type="ARBA" id="ARBA00022553"/>
    </source>
</evidence>
<dbReference type="AlphaFoldDB" id="Q8DHW2"/>
<gene>
    <name evidence="9" type="ordered locus">tll1831</name>
</gene>
<dbReference type="EnsemblBacteria" id="BAC09383">
    <property type="protein sequence ID" value="BAC09383"/>
    <property type="gene ID" value="BAC09383"/>
</dbReference>
<dbReference type="KEGG" id="tel:tll1831"/>
<evidence type="ECO:0000256" key="6">
    <source>
        <dbReference type="SAM" id="Coils"/>
    </source>
</evidence>
<dbReference type="InterPro" id="IPR036097">
    <property type="entry name" value="HisK_dim/P_sf"/>
</dbReference>
<dbReference type="SUPFAM" id="SSF49879">
    <property type="entry name" value="SMAD/FHA domain"/>
    <property type="match status" value="1"/>
</dbReference>
<dbReference type="InterPro" id="IPR005467">
    <property type="entry name" value="His_kinase_dom"/>
</dbReference>
<evidence type="ECO:0000313" key="10">
    <source>
        <dbReference type="Proteomes" id="UP000000440"/>
    </source>
</evidence>
<keyword evidence="5" id="KW-0902">Two-component regulatory system</keyword>
<dbReference type="InterPro" id="IPR036890">
    <property type="entry name" value="HATPase_C_sf"/>
</dbReference>
<comment type="catalytic activity">
    <reaction evidence="1">
        <text>ATP + protein L-histidine = ADP + protein N-phospho-L-histidine.</text>
        <dbReference type="EC" id="2.7.13.3"/>
    </reaction>
</comment>
<dbReference type="SUPFAM" id="SSF55781">
    <property type="entry name" value="GAF domain-like"/>
    <property type="match status" value="1"/>
</dbReference>